<dbReference type="InterPro" id="IPR045800">
    <property type="entry name" value="HMBD"/>
</dbReference>
<dbReference type="Pfam" id="PF19335">
    <property type="entry name" value="HMBD"/>
    <property type="match status" value="1"/>
</dbReference>
<keyword evidence="1" id="KW-0813">Transport</keyword>
<dbReference type="RefSeq" id="WP_277864038.1">
    <property type="nucleotide sequence ID" value="NZ_JARRAG010000002.1"/>
</dbReference>
<dbReference type="InterPro" id="IPR051909">
    <property type="entry name" value="MFP_Cation_Efflux"/>
</dbReference>
<keyword evidence="9" id="KW-1185">Reference proteome</keyword>
<dbReference type="EMBL" id="JARRAG010000002">
    <property type="protein sequence ID" value="MDG3007766.1"/>
    <property type="molecule type" value="Genomic_DNA"/>
</dbReference>
<feature type="transmembrane region" description="Helical" evidence="3">
    <location>
        <begin position="28"/>
        <end position="46"/>
    </location>
</feature>
<dbReference type="SUPFAM" id="SSF111369">
    <property type="entry name" value="HlyD-like secretion proteins"/>
    <property type="match status" value="1"/>
</dbReference>
<evidence type="ECO:0000259" key="6">
    <source>
        <dbReference type="Pfam" id="PF25954"/>
    </source>
</evidence>
<dbReference type="Pfam" id="PF25954">
    <property type="entry name" value="Beta-barrel_RND_2"/>
    <property type="match status" value="1"/>
</dbReference>
<gene>
    <name evidence="8" type="ORF">PZE19_28725</name>
</gene>
<keyword evidence="3" id="KW-1133">Transmembrane helix</keyword>
<evidence type="ECO:0000256" key="1">
    <source>
        <dbReference type="ARBA" id="ARBA00022448"/>
    </source>
</evidence>
<proteinExistence type="predicted"/>
<feature type="domain" description="CzcB-like C-terminal circularly permuted SH3-like" evidence="7">
    <location>
        <begin position="452"/>
        <end position="512"/>
    </location>
</feature>
<dbReference type="InterPro" id="IPR058792">
    <property type="entry name" value="Beta-barrel_RND_2"/>
</dbReference>
<keyword evidence="3" id="KW-0812">Transmembrane</keyword>
<evidence type="ECO:0000313" key="8">
    <source>
        <dbReference type="EMBL" id="MDG3007766.1"/>
    </source>
</evidence>
<evidence type="ECO:0000313" key="9">
    <source>
        <dbReference type="Proteomes" id="UP001216907"/>
    </source>
</evidence>
<evidence type="ECO:0000256" key="3">
    <source>
        <dbReference type="SAM" id="Phobius"/>
    </source>
</evidence>
<keyword evidence="3" id="KW-0472">Membrane</keyword>
<dbReference type="PANTHER" id="PTHR30097">
    <property type="entry name" value="CATION EFFLUX SYSTEM PROTEIN CUSB"/>
    <property type="match status" value="1"/>
</dbReference>
<sequence>MSAPAPDPVEPPLGGWTKFRMVMKVVELRLRFVALMAVTGLVFAYWDTLWNHYEKWSRPPGHAHAAASDSEFYCPMHPTVVQADPGSCPICGMPLSKRKKGEETTLPAGVLSRLALTPDRIAQAGVRTVAASYAPLTETVTTVGAVEIDERRLRRISSKTKGMARVEKLHVDFTGTRVEAGRPLAEIYSPELYQAIQEMLLHHRSAQAGAGANRVLGDPRDLVRLAADRLKLWGITQEQVDKILKDGKAESRLAILAPIGGVVIRKGVVEGDYVAEGQTLFEVADLSRIWVKAQIYENQLALVHEGQAVHATVEAFPGEVFSGSVAFIDPVLNPQTRTAVVRYDLANDDLRLRPGMFATVTLETPVADAPAFRSRLAAKPDRSRLHKAVLTVEEQEKCLVTDARLGSMGDPLPVEVDGRKLWICCAGCEAKLKGTPARYLARLEPVPSGSVLTVPESAVVDAGSRKIVYVEAEPGVFEGREVVVGAVSGGRYPVLEGLAPGEVVAAAGSFLIDAETRLNPKAAGKPRKPERAAAADAPTLRR</sequence>
<dbReference type="Pfam" id="PF25919">
    <property type="entry name" value="BSH_CusB"/>
    <property type="match status" value="1"/>
</dbReference>
<evidence type="ECO:0000259" key="4">
    <source>
        <dbReference type="Pfam" id="PF19335"/>
    </source>
</evidence>
<reference evidence="8 9" key="1">
    <citation type="submission" date="2023-03" db="EMBL/GenBank/DDBJ databases">
        <title>Paludisphaera mucosa sp. nov. a novel planctomycete from northern fen.</title>
        <authorList>
            <person name="Ivanova A."/>
        </authorList>
    </citation>
    <scope>NUCLEOTIDE SEQUENCE [LARGE SCALE GENOMIC DNA]</scope>
    <source>
        <strain evidence="8 9">Pla2</strain>
    </source>
</reference>
<dbReference type="PANTHER" id="PTHR30097:SF15">
    <property type="entry name" value="CATION EFFLUX SYSTEM PROTEIN CUSB"/>
    <property type="match status" value="1"/>
</dbReference>
<dbReference type="Gene3D" id="2.40.420.20">
    <property type="match status" value="1"/>
</dbReference>
<protein>
    <submittedName>
        <fullName evidence="8">Efflux RND transporter periplasmic adaptor subunit</fullName>
    </submittedName>
</protein>
<organism evidence="8 9">
    <name type="scientific">Paludisphaera mucosa</name>
    <dbReference type="NCBI Taxonomy" id="3030827"/>
    <lineage>
        <taxon>Bacteria</taxon>
        <taxon>Pseudomonadati</taxon>
        <taxon>Planctomycetota</taxon>
        <taxon>Planctomycetia</taxon>
        <taxon>Isosphaerales</taxon>
        <taxon>Isosphaeraceae</taxon>
        <taxon>Paludisphaera</taxon>
    </lineage>
</organism>
<name>A0ABT6FJT9_9BACT</name>
<dbReference type="InterPro" id="IPR058649">
    <property type="entry name" value="CzcB_C"/>
</dbReference>
<feature type="domain" description="Heavy metal binding" evidence="4">
    <location>
        <begin position="73"/>
        <end position="95"/>
    </location>
</feature>
<evidence type="ECO:0000256" key="2">
    <source>
        <dbReference type="SAM" id="MobiDB-lite"/>
    </source>
</evidence>
<feature type="domain" description="CusB-like beta-barrel" evidence="6">
    <location>
        <begin position="289"/>
        <end position="364"/>
    </location>
</feature>
<comment type="caution">
    <text evidence="8">The sequence shown here is derived from an EMBL/GenBank/DDBJ whole genome shotgun (WGS) entry which is preliminary data.</text>
</comment>
<evidence type="ECO:0000259" key="7">
    <source>
        <dbReference type="Pfam" id="PF25975"/>
    </source>
</evidence>
<dbReference type="Pfam" id="PF25975">
    <property type="entry name" value="CzcB_C"/>
    <property type="match status" value="1"/>
</dbReference>
<dbReference type="Gene3D" id="2.40.30.170">
    <property type="match status" value="1"/>
</dbReference>
<dbReference type="Proteomes" id="UP001216907">
    <property type="component" value="Unassembled WGS sequence"/>
</dbReference>
<feature type="domain" description="CusB-like barrel-sandwich hybrid" evidence="5">
    <location>
        <begin position="163"/>
        <end position="284"/>
    </location>
</feature>
<evidence type="ECO:0000259" key="5">
    <source>
        <dbReference type="Pfam" id="PF25919"/>
    </source>
</evidence>
<accession>A0ABT6FJT9</accession>
<feature type="region of interest" description="Disordered" evidence="2">
    <location>
        <begin position="519"/>
        <end position="542"/>
    </location>
</feature>
<dbReference type="InterPro" id="IPR058790">
    <property type="entry name" value="BSH_CusB"/>
</dbReference>